<proteinExistence type="predicted"/>
<reference evidence="3" key="1">
    <citation type="submission" date="2013-01" db="EMBL/GenBank/DDBJ databases">
        <title>Draft Genome Sequence of a Mulberry Tree, Morus notabilis C.K. Schneid.</title>
        <authorList>
            <person name="He N."/>
            <person name="Zhao S."/>
        </authorList>
    </citation>
    <scope>NUCLEOTIDE SEQUENCE</scope>
</reference>
<evidence type="ECO:0000256" key="1">
    <source>
        <dbReference type="SAM" id="Phobius"/>
    </source>
</evidence>
<keyword evidence="1" id="KW-0812">Transmembrane</keyword>
<feature type="transmembrane region" description="Helical" evidence="1">
    <location>
        <begin position="40"/>
        <end position="61"/>
    </location>
</feature>
<keyword evidence="1" id="KW-0472">Membrane</keyword>
<evidence type="ECO:0000313" key="3">
    <source>
        <dbReference type="Proteomes" id="UP000030645"/>
    </source>
</evidence>
<keyword evidence="3" id="KW-1185">Reference proteome</keyword>
<accession>W9RUB1</accession>
<protein>
    <submittedName>
        <fullName evidence="2">Uncharacterized protein</fullName>
    </submittedName>
</protein>
<dbReference type="Proteomes" id="UP000030645">
    <property type="component" value="Unassembled WGS sequence"/>
</dbReference>
<name>W9RUB1_9ROSA</name>
<sequence length="118" mass="12403">MNLVRNDALFGVRFTTSAWLSATAIGGERKERGVTFVETIIGTAVVAIGIAGVIVIARTVVGAIARAVVGIVISENASWCSGDLIEVRVMEGDLIVVGTDGMLDNMFPPEIEEIIKTG</sequence>
<keyword evidence="1" id="KW-1133">Transmembrane helix</keyword>
<dbReference type="EMBL" id="KE345237">
    <property type="protein sequence ID" value="EXB96213.1"/>
    <property type="molecule type" value="Genomic_DNA"/>
</dbReference>
<dbReference type="AlphaFoldDB" id="W9RUB1"/>
<evidence type="ECO:0000313" key="2">
    <source>
        <dbReference type="EMBL" id="EXB96213.1"/>
    </source>
</evidence>
<organism evidence="2 3">
    <name type="scientific">Morus notabilis</name>
    <dbReference type="NCBI Taxonomy" id="981085"/>
    <lineage>
        <taxon>Eukaryota</taxon>
        <taxon>Viridiplantae</taxon>
        <taxon>Streptophyta</taxon>
        <taxon>Embryophyta</taxon>
        <taxon>Tracheophyta</taxon>
        <taxon>Spermatophyta</taxon>
        <taxon>Magnoliopsida</taxon>
        <taxon>eudicotyledons</taxon>
        <taxon>Gunneridae</taxon>
        <taxon>Pentapetalae</taxon>
        <taxon>rosids</taxon>
        <taxon>fabids</taxon>
        <taxon>Rosales</taxon>
        <taxon>Moraceae</taxon>
        <taxon>Moreae</taxon>
        <taxon>Morus</taxon>
    </lineage>
</organism>
<gene>
    <name evidence="2" type="ORF">L484_017062</name>
</gene>